<dbReference type="InterPro" id="IPR009755">
    <property type="entry name" value="RMC1_C"/>
</dbReference>
<evidence type="ECO:0000313" key="4">
    <source>
        <dbReference type="RefSeq" id="XP_038853521.1"/>
    </source>
</evidence>
<dbReference type="PANTHER" id="PTHR12897:SF4">
    <property type="entry name" value="REGULATOR OF MON1-CCZ1 COMPLEX"/>
    <property type="match status" value="1"/>
</dbReference>
<dbReference type="InterPro" id="IPR049040">
    <property type="entry name" value="RMC1_N"/>
</dbReference>
<dbReference type="GO" id="GO:0005765">
    <property type="term" value="C:lysosomal membrane"/>
    <property type="evidence" value="ECO:0007669"/>
    <property type="project" value="TreeGrafter"/>
</dbReference>
<dbReference type="RefSeq" id="XP_038853521.1">
    <property type="nucleotide sequence ID" value="XM_038997593.1"/>
</dbReference>
<evidence type="ECO:0000259" key="2">
    <source>
        <dbReference type="Pfam" id="PF21029"/>
    </source>
</evidence>
<dbReference type="Pfam" id="PF21029">
    <property type="entry name" value="RMC1_N"/>
    <property type="match status" value="1"/>
</dbReference>
<gene>
    <name evidence="4" type="primary">LOC120051016</name>
</gene>
<evidence type="ECO:0000259" key="1">
    <source>
        <dbReference type="Pfam" id="PF07035"/>
    </source>
</evidence>
<dbReference type="Pfam" id="PF07035">
    <property type="entry name" value="RMC1_C"/>
    <property type="match status" value="1"/>
</dbReference>
<organism evidence="3 4">
    <name type="scientific">Salvelinus namaycush</name>
    <name type="common">Lake trout</name>
    <name type="synonym">Salmo namaycush</name>
    <dbReference type="NCBI Taxonomy" id="8040"/>
    <lineage>
        <taxon>Eukaryota</taxon>
        <taxon>Metazoa</taxon>
        <taxon>Chordata</taxon>
        <taxon>Craniata</taxon>
        <taxon>Vertebrata</taxon>
        <taxon>Euteleostomi</taxon>
        <taxon>Actinopterygii</taxon>
        <taxon>Neopterygii</taxon>
        <taxon>Teleostei</taxon>
        <taxon>Protacanthopterygii</taxon>
        <taxon>Salmoniformes</taxon>
        <taxon>Salmonidae</taxon>
        <taxon>Salmoninae</taxon>
        <taxon>Salvelinus</taxon>
    </lineage>
</organism>
<dbReference type="GO" id="GO:0010506">
    <property type="term" value="P:regulation of autophagy"/>
    <property type="evidence" value="ECO:0007669"/>
    <property type="project" value="InterPro"/>
</dbReference>
<evidence type="ECO:0000313" key="3">
    <source>
        <dbReference type="Proteomes" id="UP000808372"/>
    </source>
</evidence>
<feature type="domain" description="Mic1" evidence="1">
    <location>
        <begin position="398"/>
        <end position="590"/>
    </location>
</feature>
<feature type="domain" description="Regulator of MON1-CCZ1 complex N-terminal" evidence="2">
    <location>
        <begin position="25"/>
        <end position="143"/>
    </location>
</feature>
<sequence>MSEEHYLELCENPVQFENASSVNNVFFDEANKQVFAVRSGGATGVVVKGPDDKNSVAFRMDDKGEVKCIKFSIGNKILAVQRTPKSVDFISFIPDYPHLECSQECKMKNANILGFCWTNWNEIVFITDQGIEFYQVLPDKRSLKLLKSQSVNVNWYMYCPETAVILLSTTAQGNVLQPFAFKSGTMSKMPKFEIELPVVPKPAKLNLTERDIAVATIYGQLYVMYLKHHSRTTDSPCAEVVLYQLPREGSCKKTNVLKLNTTGKFALNVVDNLVVVHHQSSQTSIIFDIKLREPDCALNVHQPVLPGRSIHPYRIPLTGPAAVPTQPPVPCELYSSSWSVFQPDIIISASEGYLWYLQVKLPLTVNLLQDKGKLMDFLLRRRDCKMATESGPSRGSAARERPVRTQAVIDQSDMYTHVLSSFSEKKDTCHKFIIAVLMEYIRSLNQVQITVQHYLYELVIKMLVQHNLFYMLHQFLQYHVLSDSKPLVNQQLLHTAQLFHESTYPPAHQLSLDMLKRLSTANDEIVEVLLSRQQVLGALRFIRSVGGHDNISARKFLDAARQTTDQMLFYTIFRFFEQRNLRLRGSSSFNPGEHCEEHVVYFKQVFGEQALMKQVTV</sequence>
<dbReference type="PANTHER" id="PTHR12897">
    <property type="entry name" value="COLON CANCER-ASSOCIATED PROTEIN MIC1"/>
    <property type="match status" value="1"/>
</dbReference>
<dbReference type="AlphaFoldDB" id="A0A8U0R3H1"/>
<protein>
    <submittedName>
        <fullName evidence="4">Regulator of MON1-CCZ1 complex-like isoform X3</fullName>
    </submittedName>
</protein>
<name>A0A8U0R3H1_SALNM</name>
<keyword evidence="3" id="KW-1185">Reference proteome</keyword>
<dbReference type="Proteomes" id="UP000808372">
    <property type="component" value="Chromosome 7"/>
</dbReference>
<dbReference type="GeneID" id="120051016"/>
<dbReference type="InterPro" id="IPR040371">
    <property type="entry name" value="RMC1"/>
</dbReference>
<accession>A0A8U0R3H1</accession>
<proteinExistence type="predicted"/>
<reference evidence="4" key="1">
    <citation type="submission" date="2025-08" db="UniProtKB">
        <authorList>
            <consortium name="RefSeq"/>
        </authorList>
    </citation>
    <scope>IDENTIFICATION</scope>
    <source>
        <tissue evidence="4">White muscle</tissue>
    </source>
</reference>
<dbReference type="GO" id="GO:0031902">
    <property type="term" value="C:late endosome membrane"/>
    <property type="evidence" value="ECO:0007669"/>
    <property type="project" value="TreeGrafter"/>
</dbReference>
<dbReference type="GO" id="GO:0035658">
    <property type="term" value="C:Mon1-Ccz1 complex"/>
    <property type="evidence" value="ECO:0007669"/>
    <property type="project" value="InterPro"/>
</dbReference>